<dbReference type="KEGG" id="dci:103519057"/>
<protein>
    <submittedName>
        <fullName evidence="3">Uncharacterized protein LOC103519057</fullName>
    </submittedName>
</protein>
<evidence type="ECO:0000313" key="3">
    <source>
        <dbReference type="RefSeq" id="XP_008482359.1"/>
    </source>
</evidence>
<dbReference type="Proteomes" id="UP000079169">
    <property type="component" value="Unplaced"/>
</dbReference>
<keyword evidence="2" id="KW-1185">Reference proteome</keyword>
<gene>
    <name evidence="3" type="primary">LOC103519057</name>
</gene>
<organism evidence="2 3">
    <name type="scientific">Diaphorina citri</name>
    <name type="common">Asian citrus psyllid</name>
    <dbReference type="NCBI Taxonomy" id="121845"/>
    <lineage>
        <taxon>Eukaryota</taxon>
        <taxon>Metazoa</taxon>
        <taxon>Ecdysozoa</taxon>
        <taxon>Arthropoda</taxon>
        <taxon>Hexapoda</taxon>
        <taxon>Insecta</taxon>
        <taxon>Pterygota</taxon>
        <taxon>Neoptera</taxon>
        <taxon>Paraneoptera</taxon>
        <taxon>Hemiptera</taxon>
        <taxon>Sternorrhyncha</taxon>
        <taxon>Psylloidea</taxon>
        <taxon>Psyllidae</taxon>
        <taxon>Diaphorininae</taxon>
        <taxon>Diaphorina</taxon>
    </lineage>
</organism>
<dbReference type="OMA" id="QIMERWR"/>
<reference evidence="3" key="1">
    <citation type="submission" date="2025-08" db="UniProtKB">
        <authorList>
            <consortium name="RefSeq"/>
        </authorList>
    </citation>
    <scope>IDENTIFICATION</scope>
</reference>
<dbReference type="RefSeq" id="XP_008482359.1">
    <property type="nucleotide sequence ID" value="XM_008484137.1"/>
</dbReference>
<evidence type="ECO:0000313" key="2">
    <source>
        <dbReference type="Proteomes" id="UP000079169"/>
    </source>
</evidence>
<evidence type="ECO:0000256" key="1">
    <source>
        <dbReference type="SAM" id="MobiDB-lite"/>
    </source>
</evidence>
<sequence>MKKKWDLSGRDEDKREYREANKESTKAVAIAKAKELEEVYKELETPEGEKKIYRIAKARDLASKDLTHIRQVKNCDGLVLRDENAVKTRWREYFNTLLNEENPREAVEEREPNQGIVREIERSDVKLAPSSMKNGKATGPDGIPIEAWKSLGEDGVDLLWRMLKRVFEEATRMQ</sequence>
<proteinExistence type="predicted"/>
<dbReference type="PaxDb" id="121845-A0A1S3DI02"/>
<dbReference type="GeneID" id="103519057"/>
<name>A0A1S3DI02_DIACI</name>
<dbReference type="STRING" id="121845.A0A1S3DI02"/>
<accession>A0A1S3DI02</accession>
<feature type="region of interest" description="Disordered" evidence="1">
    <location>
        <begin position="1"/>
        <end position="22"/>
    </location>
</feature>
<dbReference type="AlphaFoldDB" id="A0A1S3DI02"/>